<dbReference type="Proteomes" id="UP000184406">
    <property type="component" value="Unassembled WGS sequence"/>
</dbReference>
<accession>A0A1M4T3Y4</accession>
<dbReference type="AlphaFoldDB" id="A0A1M4T3Y4"/>
<evidence type="ECO:0000313" key="1">
    <source>
        <dbReference type="EMBL" id="SHE39242.1"/>
    </source>
</evidence>
<evidence type="ECO:0000313" key="2">
    <source>
        <dbReference type="Proteomes" id="UP000184406"/>
    </source>
</evidence>
<gene>
    <name evidence="1" type="ORF">SAMN03080594_101138</name>
</gene>
<dbReference type="PROSITE" id="PS51257">
    <property type="entry name" value="PROKAR_LIPOPROTEIN"/>
    <property type="match status" value="1"/>
</dbReference>
<evidence type="ECO:0008006" key="3">
    <source>
        <dbReference type="Google" id="ProtNLM"/>
    </source>
</evidence>
<proteinExistence type="predicted"/>
<reference evidence="2" key="1">
    <citation type="submission" date="2016-11" db="EMBL/GenBank/DDBJ databases">
        <authorList>
            <person name="Varghese N."/>
            <person name="Submissions S."/>
        </authorList>
    </citation>
    <scope>NUCLEOTIDE SEQUENCE [LARGE SCALE GENOMIC DNA]</scope>
    <source>
        <strain evidence="2">DSM 17539</strain>
    </source>
</reference>
<name>A0A1M4T3Y4_9FLAO</name>
<dbReference type="OrthoDB" id="1443520at2"/>
<keyword evidence="2" id="KW-1185">Reference proteome</keyword>
<organism evidence="1 2">
    <name type="scientific">Arenibacter palladensis</name>
    <dbReference type="NCBI Taxonomy" id="237373"/>
    <lineage>
        <taxon>Bacteria</taxon>
        <taxon>Pseudomonadati</taxon>
        <taxon>Bacteroidota</taxon>
        <taxon>Flavobacteriia</taxon>
        <taxon>Flavobacteriales</taxon>
        <taxon>Flavobacteriaceae</taxon>
        <taxon>Arenibacter</taxon>
    </lineage>
</organism>
<protein>
    <recommendedName>
        <fullName evidence="3">Death domain-containing protein</fullName>
    </recommendedName>
</protein>
<sequence length="164" mass="18929">MGRILFYVSVFILLGSCKQQGKIEAVEEKAEVFFSVDSLPKPKEINEQAMTIIKEWQEFIGLENTFESLYRVANREDLVLVIEDLIEKQKTLEASTYPATFDKPQIKSRQKVFKTYILKTKGNLEYRDGTKASTIEMIDAYNAFRNQFNVIVNSKLDTILILSE</sequence>
<dbReference type="EMBL" id="FQUX01000001">
    <property type="protein sequence ID" value="SHE39242.1"/>
    <property type="molecule type" value="Genomic_DNA"/>
</dbReference>
<dbReference type="RefSeq" id="WP_072859836.1">
    <property type="nucleotide sequence ID" value="NZ_FQUX01000001.1"/>
</dbReference>